<dbReference type="Gene3D" id="3.30.420.10">
    <property type="entry name" value="Ribonuclease H-like superfamily/Ribonuclease H"/>
    <property type="match status" value="1"/>
</dbReference>
<name>A0AA38VY33_9ASTR</name>
<dbReference type="Proteomes" id="UP001172457">
    <property type="component" value="Chromosome 8"/>
</dbReference>
<dbReference type="InterPro" id="IPR001584">
    <property type="entry name" value="Integrase_cat-core"/>
</dbReference>
<feature type="domain" description="Integrase catalytic" evidence="1">
    <location>
        <begin position="71"/>
        <end position="237"/>
    </location>
</feature>
<reference evidence="2" key="1">
    <citation type="submission" date="2023-03" db="EMBL/GenBank/DDBJ databases">
        <title>Chromosome-scale reference genome and RAD-based genetic map of yellow starthistle (Centaurea solstitialis) reveal putative structural variation and QTLs associated with invader traits.</title>
        <authorList>
            <person name="Reatini B."/>
            <person name="Cang F.A."/>
            <person name="Jiang Q."/>
            <person name="Mckibben M.T.W."/>
            <person name="Barker M.S."/>
            <person name="Rieseberg L.H."/>
            <person name="Dlugosch K.M."/>
        </authorList>
    </citation>
    <scope>NUCLEOTIDE SEQUENCE</scope>
    <source>
        <strain evidence="2">CAN-66</strain>
        <tissue evidence="2">Leaf</tissue>
    </source>
</reference>
<dbReference type="GO" id="GO:0003676">
    <property type="term" value="F:nucleic acid binding"/>
    <property type="evidence" value="ECO:0007669"/>
    <property type="project" value="InterPro"/>
</dbReference>
<dbReference type="SUPFAM" id="SSF56672">
    <property type="entry name" value="DNA/RNA polymerases"/>
    <property type="match status" value="1"/>
</dbReference>
<evidence type="ECO:0000313" key="3">
    <source>
        <dbReference type="Proteomes" id="UP001172457"/>
    </source>
</evidence>
<evidence type="ECO:0000313" key="2">
    <source>
        <dbReference type="EMBL" id="KAJ9539222.1"/>
    </source>
</evidence>
<sequence length="954" mass="107428">MVLNLYMLGLGMFDRIIHNANSTVVVNVSARKKDHSPASDSESIKLVSNIEKQLCIQPQLLIVKQWSVSCIAKKPIFLLRTDILLMLIFYPENLFSRAFHSDLASGQSSQSFPYLHLDSSSKNISRVNFTPAVLTSESAMYHTQHHGTEFKNSVLDDFLVSKGISQNFSSVRTPQQNRVAERRNRTLIEAARSMLIEARLPLHFWAEAVNTACYTQNRSLIVKRFKKTAYELFRGNCYIKNDRDSLGKFDAKADDGFLVGYSTVSKAYHKKPSMSSLNEIDPFSSAPSFTDSDDIDQWANSYFQVPENDIPKVSAPVAVSSSYIPDGFKEPNILQDTPIHSAIPLNQVSPTISQEDIPSTSGSAEVVQDADRPLQLNDVPEASILSAAEPIQVIADESTSSANAKPLQAIPQPPALRWTRDHPIDQVLGDPSTGVKTRQQSGNHCLYVSFLSEHEPTKVDEALADPSWVSAMQEELAEFERNLVWTLVHKPSRKTIIGLKWVFRNKLDEHGIVIRNMARLVAQGYKQEEGIDYDETFAPVARLEAIRLILAYAAYINFEVYQMDVKSAFLNGKLVEEVYVAQPPGFTDPKHPNHVYKLNKALYGLKQAPRAWYETLSTFLIAEGFTRGKIDSTLFVKSYKDNVFLAQIYVDDITFRSTKAKLCKKFESLMKSQYKMSMMGELTYFLGLQVKQSEKEIFISQGKYVGDMLKKLDLTTCSEMKTPMAPPLKLDKDSNGKSVNVSTYRGMIGSLLYLTASHPDIMYATCLCAQYQADPKESHLKAVKRIFRYLKGTPNLGLWYPRDSGFDLTAFSDRKSTTGGCHLLGGKLVSWTSKKQNSMSTSTVEAEYVTAGSCCAQVLWMRNQLLDYGFQLTKVPIFCDNTSAIAIANNPVLHSKTKHIEIRYHFIRDHVMNGDVELHFIPTEYQLVDLFTKPLDEKRFNQLISELGMLNRDA</sequence>
<protein>
    <recommendedName>
        <fullName evidence="1">Integrase catalytic domain-containing protein</fullName>
    </recommendedName>
</protein>
<gene>
    <name evidence="2" type="ORF">OSB04_031955</name>
</gene>
<dbReference type="InterPro" id="IPR043502">
    <property type="entry name" value="DNA/RNA_pol_sf"/>
</dbReference>
<dbReference type="InterPro" id="IPR036397">
    <property type="entry name" value="RNaseH_sf"/>
</dbReference>
<dbReference type="InterPro" id="IPR013103">
    <property type="entry name" value="RVT_2"/>
</dbReference>
<dbReference type="PANTHER" id="PTHR11439:SF495">
    <property type="entry name" value="REVERSE TRANSCRIPTASE, RNA-DEPENDENT DNA POLYMERASE-RELATED"/>
    <property type="match status" value="1"/>
</dbReference>
<evidence type="ECO:0000259" key="1">
    <source>
        <dbReference type="PROSITE" id="PS50994"/>
    </source>
</evidence>
<comment type="caution">
    <text evidence="2">The sequence shown here is derived from an EMBL/GenBank/DDBJ whole genome shotgun (WGS) entry which is preliminary data.</text>
</comment>
<dbReference type="Pfam" id="PF07727">
    <property type="entry name" value="RVT_2"/>
    <property type="match status" value="1"/>
</dbReference>
<dbReference type="PROSITE" id="PS50994">
    <property type="entry name" value="INTEGRASE"/>
    <property type="match status" value="1"/>
</dbReference>
<accession>A0AA38VY33</accession>
<dbReference type="PANTHER" id="PTHR11439">
    <property type="entry name" value="GAG-POL-RELATED RETROTRANSPOSON"/>
    <property type="match status" value="1"/>
</dbReference>
<dbReference type="InterPro" id="IPR012337">
    <property type="entry name" value="RNaseH-like_sf"/>
</dbReference>
<keyword evidence="3" id="KW-1185">Reference proteome</keyword>
<dbReference type="AlphaFoldDB" id="A0AA38VY33"/>
<dbReference type="EMBL" id="JARYMX010000008">
    <property type="protein sequence ID" value="KAJ9539222.1"/>
    <property type="molecule type" value="Genomic_DNA"/>
</dbReference>
<dbReference type="SUPFAM" id="SSF53098">
    <property type="entry name" value="Ribonuclease H-like"/>
    <property type="match status" value="1"/>
</dbReference>
<dbReference type="GO" id="GO:0015074">
    <property type="term" value="P:DNA integration"/>
    <property type="evidence" value="ECO:0007669"/>
    <property type="project" value="InterPro"/>
</dbReference>
<dbReference type="CDD" id="cd09272">
    <property type="entry name" value="RNase_HI_RT_Ty1"/>
    <property type="match status" value="1"/>
</dbReference>
<organism evidence="2 3">
    <name type="scientific">Centaurea solstitialis</name>
    <name type="common">yellow star-thistle</name>
    <dbReference type="NCBI Taxonomy" id="347529"/>
    <lineage>
        <taxon>Eukaryota</taxon>
        <taxon>Viridiplantae</taxon>
        <taxon>Streptophyta</taxon>
        <taxon>Embryophyta</taxon>
        <taxon>Tracheophyta</taxon>
        <taxon>Spermatophyta</taxon>
        <taxon>Magnoliopsida</taxon>
        <taxon>eudicotyledons</taxon>
        <taxon>Gunneridae</taxon>
        <taxon>Pentapetalae</taxon>
        <taxon>asterids</taxon>
        <taxon>campanulids</taxon>
        <taxon>Asterales</taxon>
        <taxon>Asteraceae</taxon>
        <taxon>Carduoideae</taxon>
        <taxon>Cardueae</taxon>
        <taxon>Centaureinae</taxon>
        <taxon>Centaurea</taxon>
    </lineage>
</organism>
<proteinExistence type="predicted"/>